<feature type="region of interest" description="Disordered" evidence="2">
    <location>
        <begin position="1044"/>
        <end position="1063"/>
    </location>
</feature>
<feature type="region of interest" description="Disordered" evidence="2">
    <location>
        <begin position="346"/>
        <end position="374"/>
    </location>
</feature>
<feature type="compositionally biased region" description="Basic and acidic residues" evidence="2">
    <location>
        <begin position="346"/>
        <end position="356"/>
    </location>
</feature>
<dbReference type="Gene3D" id="1.10.443.10">
    <property type="entry name" value="Intergrase catalytic core"/>
    <property type="match status" value="1"/>
</dbReference>
<dbReference type="InterPro" id="IPR011010">
    <property type="entry name" value="DNA_brk_join_enz"/>
</dbReference>
<feature type="region of interest" description="Disordered" evidence="2">
    <location>
        <begin position="885"/>
        <end position="906"/>
    </location>
</feature>
<reference evidence="4" key="1">
    <citation type="submission" date="2023-10" db="EMBL/GenBank/DDBJ databases">
        <authorList>
            <person name="Chen Y."/>
            <person name="Shah S."/>
            <person name="Dougan E. K."/>
            <person name="Thang M."/>
            <person name="Chan C."/>
        </authorList>
    </citation>
    <scope>NUCLEOTIDE SEQUENCE [LARGE SCALE GENOMIC DNA]</scope>
</reference>
<keyword evidence="3" id="KW-1133">Transmembrane helix</keyword>
<feature type="compositionally biased region" description="Basic residues" evidence="2">
    <location>
        <begin position="893"/>
        <end position="902"/>
    </location>
</feature>
<organism evidence="4 5">
    <name type="scientific">Prorocentrum cordatum</name>
    <dbReference type="NCBI Taxonomy" id="2364126"/>
    <lineage>
        <taxon>Eukaryota</taxon>
        <taxon>Sar</taxon>
        <taxon>Alveolata</taxon>
        <taxon>Dinophyceae</taxon>
        <taxon>Prorocentrales</taxon>
        <taxon>Prorocentraceae</taxon>
        <taxon>Prorocentrum</taxon>
    </lineage>
</organism>
<keyword evidence="3" id="KW-0472">Membrane</keyword>
<sequence length="1571" mass="174669">MAAVPRCPDIPEFQVAVRYDADPNFTWHHRILLRRVRDAVWIALTPDLDLERINLDERRHRVLERGQAFPEAIAGDLYAFDPIGREAVAGHKRRARLQAAVLGGDEDEAMDAEEWVYADLDDPSFGTLVAADVLEGDEFVELGNRGLVRREGAARGVEKVCRARLAKWSEQRRVGAEDIRSLGIHTAADGTRHLGWTDAVGMLRESDMPEWRFEGPRVCKELAASIREGAGNPTSYHAEWIRLSGVNQNSAIAYEHKNAMEMLRVATSVDQVDISNLASFELLARRVVMLEMAVARDPRDPDFSGLGVIADGAVGTDGAARAPRFRAWVSDRQKERANILQQSRVYKEETRNERERRRGPKGPKGMAKGVVEPKDARALLPPQAAQRLRRYKTCIELSAEEIEAKFASEPSPKPYWDPVLRRNKRALHELFERLLSSGILVPRRRLKGRIGLFFVKKKEGAIRLIVDARYPNACHKPPPTTQLGTAQSFAELNLAEFADVAAEMASHCVLPGAGGVPALDFHQSGADVRDGFYQFSIVEVADWFGIDESFGKGSFGITKVFDPELGVDVELAKHESFYLCMGAMPMGWSWALYFCSEAVASRAAAVAAEGWGSLLRERAPAPRLVPGRPVHAVYVGNHTGLGHGAADAEQAHQDFRAQRAAFGLDLHDEVPCSPYLEALGLQFDGPGRRLRHRSARLWRFKLATVALLRRRVVAGWQLEIWLGHAAHMCGLGRPLLSILSQSYAYVAARKERSGRPWRGVRRELWLMSNLVFTCEVELDAPFNSSVYLGDSSDYGYALMETRGTGDELLEDFKWRERWRFKAAPPLPPPPRPTLGALGAAFGVCFDGDDPEQVEAFGEPHVVGRTAWEPLGARTRLAQWATEAARTAEAGARPGRRGRRRTARGAAPREEVEGFEAIPVVGACWDNKRRWHTLVEGFWHWRQERINVKEARVCLMGLRRSLRTRRGCHRRLLTLSDNLASAVVFDRGRSSSWALNALCRRAAAYQIAGCVAWRVRHIRTDRNHADEGSRRPRVPRVLVPTRLEGGAPVAPRRTGGRRLGAPRHHGAPRAAQAALELFAGTGRLSASLKRQGLRVLPGAEIKRSARYDLSRRSTQRAVLRWIRSGKVWYVHLGTACSAWSVARSTPYNTERAQRLEAVSVDMALFTAEAFGDSEPLASERDTELEALVPRVHGAAAKLGEAHGGADAESRGQHFLARHAALRPPQRQQGRAAVGEEKERLAAARRARVPPAARDNFPRLGTIRDSTKRLYSDALGKFRGWAKSKHYDLGSFSSTDSAMEHYFTDLYFEGSGPAEGRNVLYGYIHFETHLDRNKANLFPKASRALRGWTTRAPQRVRDPIPFGVVCLIGLYFLGTGLVGAAVCLVLQFDCYLRPDEAVSLLLSSVLPPAPRAGRRYARAWALLLGEAEHAAPTKTGVVDGTVVIGELQRSWVAEAVGLWCRAGGAAPYMFDMTLSKYEALFRRAAFDLGLTDLDISPHGVRHAGASHDMYMGLATLDQIQKRGQWAHAQSVVRYSKHGKILRQVHKMTPEQQGKASVAEREFPVKLLRALRKC</sequence>
<keyword evidence="3" id="KW-0812">Transmembrane</keyword>
<feature type="compositionally biased region" description="Basic residues" evidence="2">
    <location>
        <begin position="1053"/>
        <end position="1063"/>
    </location>
</feature>
<name>A0ABN9PNE7_9DINO</name>
<dbReference type="EMBL" id="CAUYUJ010001166">
    <property type="protein sequence ID" value="CAK0794588.1"/>
    <property type="molecule type" value="Genomic_DNA"/>
</dbReference>
<keyword evidence="1" id="KW-0233">DNA recombination</keyword>
<feature type="transmembrane region" description="Helical" evidence="3">
    <location>
        <begin position="1358"/>
        <end position="1384"/>
    </location>
</feature>
<dbReference type="InterPro" id="IPR013762">
    <property type="entry name" value="Integrase-like_cat_sf"/>
</dbReference>
<keyword evidence="5" id="KW-1185">Reference proteome</keyword>
<gene>
    <name evidence="4" type="ORF">PCOR1329_LOCUS4508</name>
</gene>
<accession>A0ABN9PNE7</accession>
<evidence type="ECO:0000313" key="5">
    <source>
        <dbReference type="Proteomes" id="UP001189429"/>
    </source>
</evidence>
<comment type="caution">
    <text evidence="4">The sequence shown here is derived from an EMBL/GenBank/DDBJ whole genome shotgun (WGS) entry which is preliminary data.</text>
</comment>
<protein>
    <submittedName>
        <fullName evidence="4">Uncharacterized protein</fullName>
    </submittedName>
</protein>
<evidence type="ECO:0000256" key="2">
    <source>
        <dbReference type="SAM" id="MobiDB-lite"/>
    </source>
</evidence>
<dbReference type="Proteomes" id="UP001189429">
    <property type="component" value="Unassembled WGS sequence"/>
</dbReference>
<dbReference type="SUPFAM" id="SSF56349">
    <property type="entry name" value="DNA breaking-rejoining enzymes"/>
    <property type="match status" value="1"/>
</dbReference>
<evidence type="ECO:0000256" key="3">
    <source>
        <dbReference type="SAM" id="Phobius"/>
    </source>
</evidence>
<evidence type="ECO:0000256" key="1">
    <source>
        <dbReference type="ARBA" id="ARBA00023172"/>
    </source>
</evidence>
<evidence type="ECO:0000313" key="4">
    <source>
        <dbReference type="EMBL" id="CAK0794588.1"/>
    </source>
</evidence>
<proteinExistence type="predicted"/>